<gene>
    <name evidence="2" type="ORF">CH367_08890</name>
</gene>
<comment type="caution">
    <text evidence="2">The sequence shown here is derived from an EMBL/GenBank/DDBJ whole genome shotgun (WGS) entry which is preliminary data.</text>
</comment>
<evidence type="ECO:0000313" key="2">
    <source>
        <dbReference type="EMBL" id="PJZ57677.1"/>
    </source>
</evidence>
<feature type="transmembrane region" description="Helical" evidence="1">
    <location>
        <begin position="6"/>
        <end position="27"/>
    </location>
</feature>
<sequence>MSYLNFMLLGSIILNLLLLYFSFKFYLKLREIQRKANLESEQSENEFSIDIKYVDNSFTLFGDGKEYYASIPSSMTIDQIFARGRKRDTANRILVAETYERNKLANKIKNDRAKRKKG</sequence>
<keyword evidence="1" id="KW-0812">Transmembrane</keyword>
<organism evidence="2 3">
    <name type="scientific">Leptospira barantonii</name>
    <dbReference type="NCBI Taxonomy" id="2023184"/>
    <lineage>
        <taxon>Bacteria</taxon>
        <taxon>Pseudomonadati</taxon>
        <taxon>Spirochaetota</taxon>
        <taxon>Spirochaetia</taxon>
        <taxon>Leptospirales</taxon>
        <taxon>Leptospiraceae</taxon>
        <taxon>Leptospira</taxon>
    </lineage>
</organism>
<keyword evidence="1" id="KW-1133">Transmembrane helix</keyword>
<evidence type="ECO:0000256" key="1">
    <source>
        <dbReference type="SAM" id="Phobius"/>
    </source>
</evidence>
<proteinExistence type="predicted"/>
<dbReference type="Proteomes" id="UP000231879">
    <property type="component" value="Unassembled WGS sequence"/>
</dbReference>
<reference evidence="2 3" key="1">
    <citation type="submission" date="2017-07" db="EMBL/GenBank/DDBJ databases">
        <title>Leptospira spp. isolated from tropical soils.</title>
        <authorList>
            <person name="Thibeaux R."/>
            <person name="Iraola G."/>
            <person name="Ferres I."/>
            <person name="Bierque E."/>
            <person name="Girault D."/>
            <person name="Soupe-Gilbert M.-E."/>
            <person name="Picardeau M."/>
            <person name="Goarant C."/>
        </authorList>
    </citation>
    <scope>NUCLEOTIDE SEQUENCE [LARGE SCALE GENOMIC DNA]</scope>
    <source>
        <strain evidence="2 3">FH4-C-A1</strain>
    </source>
</reference>
<keyword evidence="1" id="KW-0472">Membrane</keyword>
<evidence type="ECO:0000313" key="3">
    <source>
        <dbReference type="Proteomes" id="UP000231879"/>
    </source>
</evidence>
<name>A0ABX4NLG0_9LEPT</name>
<accession>A0ABX4NLG0</accession>
<keyword evidence="3" id="KW-1185">Reference proteome</keyword>
<protein>
    <submittedName>
        <fullName evidence="2">Uncharacterized protein</fullName>
    </submittedName>
</protein>
<dbReference type="EMBL" id="NPDS01000003">
    <property type="protein sequence ID" value="PJZ57677.1"/>
    <property type="molecule type" value="Genomic_DNA"/>
</dbReference>